<dbReference type="AlphaFoldDB" id="E4Y3P7"/>
<accession>E4Y3P7</accession>
<protein>
    <submittedName>
        <fullName evidence="2">Uncharacterized protein</fullName>
    </submittedName>
</protein>
<evidence type="ECO:0000256" key="1">
    <source>
        <dbReference type="SAM" id="MobiDB-lite"/>
    </source>
</evidence>
<feature type="non-terminal residue" evidence="2">
    <location>
        <position position="1"/>
    </location>
</feature>
<keyword evidence="3" id="KW-1185">Reference proteome</keyword>
<organism evidence="2">
    <name type="scientific">Oikopleura dioica</name>
    <name type="common">Tunicate</name>
    <dbReference type="NCBI Taxonomy" id="34765"/>
    <lineage>
        <taxon>Eukaryota</taxon>
        <taxon>Metazoa</taxon>
        <taxon>Chordata</taxon>
        <taxon>Tunicata</taxon>
        <taxon>Appendicularia</taxon>
        <taxon>Copelata</taxon>
        <taxon>Oikopleuridae</taxon>
        <taxon>Oikopleura</taxon>
    </lineage>
</organism>
<name>E4Y3P7_OIKDI</name>
<evidence type="ECO:0000313" key="3">
    <source>
        <dbReference type="Proteomes" id="UP000001307"/>
    </source>
</evidence>
<evidence type="ECO:0000313" key="2">
    <source>
        <dbReference type="EMBL" id="CBY16443.1"/>
    </source>
</evidence>
<dbReference type="Proteomes" id="UP000001307">
    <property type="component" value="Unassembled WGS sequence"/>
</dbReference>
<feature type="compositionally biased region" description="Basic residues" evidence="1">
    <location>
        <begin position="123"/>
        <end position="132"/>
    </location>
</feature>
<dbReference type="InParanoid" id="E4Y3P7"/>
<sequence length="132" mass="15403">LFFRKMLKLTRRILFQKGARSRSIVMDPKQKIAQIEQLSRELDVLLDQATANAPERIQESVKALQTDKQKLIYQVQCLPDGLYNLLSLIQNSSSEWTNSPKSWRTKHSGNLRSAVRQQCPSPRQRRRLRPQC</sequence>
<reference evidence="2" key="1">
    <citation type="journal article" date="2010" name="Science">
        <title>Plasticity of animal genome architecture unmasked by rapid evolution of a pelagic tunicate.</title>
        <authorList>
            <person name="Denoeud F."/>
            <person name="Henriet S."/>
            <person name="Mungpakdee S."/>
            <person name="Aury J.M."/>
            <person name="Da Silva C."/>
            <person name="Brinkmann H."/>
            <person name="Mikhaleva J."/>
            <person name="Olsen L.C."/>
            <person name="Jubin C."/>
            <person name="Canestro C."/>
            <person name="Bouquet J.M."/>
            <person name="Danks G."/>
            <person name="Poulain J."/>
            <person name="Campsteijn C."/>
            <person name="Adamski M."/>
            <person name="Cross I."/>
            <person name="Yadetie F."/>
            <person name="Muffato M."/>
            <person name="Louis A."/>
            <person name="Butcher S."/>
            <person name="Tsagkogeorga G."/>
            <person name="Konrad A."/>
            <person name="Singh S."/>
            <person name="Jensen M.F."/>
            <person name="Cong E.H."/>
            <person name="Eikeseth-Otteraa H."/>
            <person name="Noel B."/>
            <person name="Anthouard V."/>
            <person name="Porcel B.M."/>
            <person name="Kachouri-Lafond R."/>
            <person name="Nishino A."/>
            <person name="Ugolini M."/>
            <person name="Chourrout P."/>
            <person name="Nishida H."/>
            <person name="Aasland R."/>
            <person name="Huzurbazar S."/>
            <person name="Westhof E."/>
            <person name="Delsuc F."/>
            <person name="Lehrach H."/>
            <person name="Reinhardt R."/>
            <person name="Weissenbach J."/>
            <person name="Roy S.W."/>
            <person name="Artiguenave F."/>
            <person name="Postlethwait J.H."/>
            <person name="Manak J.R."/>
            <person name="Thompson E.M."/>
            <person name="Jaillon O."/>
            <person name="Du Pasquier L."/>
            <person name="Boudinot P."/>
            <person name="Liberles D.A."/>
            <person name="Volff J.N."/>
            <person name="Philippe H."/>
            <person name="Lenhard B."/>
            <person name="Roest Crollius H."/>
            <person name="Wincker P."/>
            <person name="Chourrout D."/>
        </authorList>
    </citation>
    <scope>NUCLEOTIDE SEQUENCE [LARGE SCALE GENOMIC DNA]</scope>
</reference>
<dbReference type="EMBL" id="FN654222">
    <property type="protein sequence ID" value="CBY16443.1"/>
    <property type="molecule type" value="Genomic_DNA"/>
</dbReference>
<gene>
    <name evidence="2" type="ORF">GSOID_T00001609001</name>
</gene>
<proteinExistence type="predicted"/>
<feature type="region of interest" description="Disordered" evidence="1">
    <location>
        <begin position="94"/>
        <end position="132"/>
    </location>
</feature>